<evidence type="ECO:0000313" key="1">
    <source>
        <dbReference type="EMBL" id="NPT57615.1"/>
    </source>
</evidence>
<dbReference type="EMBL" id="WOEZ01000128">
    <property type="protein sequence ID" value="NPT57615.1"/>
    <property type="molecule type" value="Genomic_DNA"/>
</dbReference>
<accession>A0A972SNE9</accession>
<evidence type="ECO:0000313" key="2">
    <source>
        <dbReference type="Proteomes" id="UP000655523"/>
    </source>
</evidence>
<sequence length="92" mass="10079">MAEGKEQFKEHKGFTIRVLAVPEYSPHPPDIQFGYVGYVCRPSADIRYSPSRVNFSHAIPDLPNAEAAEHAGFAEGRSIIDGTHPDLSVDGL</sequence>
<organism evidence="1 2">
    <name type="scientific">Paraburkholderia elongata</name>
    <dbReference type="NCBI Taxonomy" id="2675747"/>
    <lineage>
        <taxon>Bacteria</taxon>
        <taxon>Pseudomonadati</taxon>
        <taxon>Pseudomonadota</taxon>
        <taxon>Betaproteobacteria</taxon>
        <taxon>Burkholderiales</taxon>
        <taxon>Burkholderiaceae</taxon>
        <taxon>Paraburkholderia</taxon>
    </lineage>
</organism>
<reference evidence="1 2" key="1">
    <citation type="submission" date="2019-11" db="EMBL/GenBank/DDBJ databases">
        <title>Metabolism of dissolved organic matter in forest soils.</title>
        <authorList>
            <person name="Cyle K.T."/>
            <person name="Wilhelm R.C."/>
            <person name="Martinez C.E."/>
        </authorList>
    </citation>
    <scope>NUCLEOTIDE SEQUENCE [LARGE SCALE GENOMIC DNA]</scope>
    <source>
        <strain evidence="1 2">5N</strain>
    </source>
</reference>
<dbReference type="Proteomes" id="UP000655523">
    <property type="component" value="Unassembled WGS sequence"/>
</dbReference>
<protein>
    <submittedName>
        <fullName evidence="1">Uncharacterized protein</fullName>
    </submittedName>
</protein>
<keyword evidence="2" id="KW-1185">Reference proteome</keyword>
<dbReference type="RefSeq" id="WP_172168966.1">
    <property type="nucleotide sequence ID" value="NZ_WOEZ01000128.1"/>
</dbReference>
<name>A0A972SNE9_9BURK</name>
<dbReference type="AlphaFoldDB" id="A0A972SNE9"/>
<gene>
    <name evidence="1" type="ORF">GNZ13_24330</name>
</gene>
<proteinExistence type="predicted"/>
<comment type="caution">
    <text evidence="1">The sequence shown here is derived from an EMBL/GenBank/DDBJ whole genome shotgun (WGS) entry which is preliminary data.</text>
</comment>